<keyword evidence="3" id="KW-1185">Reference proteome</keyword>
<accession>A0AA40VEM5</accession>
<dbReference type="Proteomes" id="UP000543554">
    <property type="component" value="Unassembled WGS sequence"/>
</dbReference>
<feature type="region of interest" description="Disordered" evidence="1">
    <location>
        <begin position="39"/>
        <end position="66"/>
    </location>
</feature>
<dbReference type="EMBL" id="JACJIB010000019">
    <property type="protein sequence ID" value="MBA8916230.1"/>
    <property type="molecule type" value="Genomic_DNA"/>
</dbReference>
<evidence type="ECO:0000256" key="1">
    <source>
        <dbReference type="SAM" id="MobiDB-lite"/>
    </source>
</evidence>
<name>A0AA40VEM5_9HYPH</name>
<dbReference type="AlphaFoldDB" id="A0AA40VEM5"/>
<protein>
    <submittedName>
        <fullName evidence="2">Uncharacterized protein</fullName>
    </submittedName>
</protein>
<proteinExistence type="predicted"/>
<gene>
    <name evidence="2" type="ORF">HNR51_005351</name>
</gene>
<sequence>MLKLHQIEVLLPHTIRILNGGRLVASHTIREGRRQCRIDPDHRQGMASRAMRRGHPDGPPIGRHGDHVARRSLAVYQAIGERLAGGIGGQR</sequence>
<reference evidence="2 3" key="1">
    <citation type="submission" date="2020-08" db="EMBL/GenBank/DDBJ databases">
        <title>Genomic Encyclopedia of Type Strains, Phase IV (KMG-IV): sequencing the most valuable type-strain genomes for metagenomic binning, comparative biology and taxonomic classification.</title>
        <authorList>
            <person name="Goeker M."/>
        </authorList>
    </citation>
    <scope>NUCLEOTIDE SEQUENCE [LARGE SCALE GENOMIC DNA]</scope>
    <source>
        <strain evidence="2 3">DSM 11490</strain>
    </source>
</reference>
<comment type="caution">
    <text evidence="2">The sequence shown here is derived from an EMBL/GenBank/DDBJ whole genome shotgun (WGS) entry which is preliminary data.</text>
</comment>
<organism evidence="2 3">
    <name type="scientific">Methylorubrum thiocyanatum</name>
    <dbReference type="NCBI Taxonomy" id="47958"/>
    <lineage>
        <taxon>Bacteria</taxon>
        <taxon>Pseudomonadati</taxon>
        <taxon>Pseudomonadota</taxon>
        <taxon>Alphaproteobacteria</taxon>
        <taxon>Hyphomicrobiales</taxon>
        <taxon>Methylobacteriaceae</taxon>
        <taxon>Methylorubrum</taxon>
    </lineage>
</organism>
<evidence type="ECO:0000313" key="2">
    <source>
        <dbReference type="EMBL" id="MBA8916230.1"/>
    </source>
</evidence>
<evidence type="ECO:0000313" key="3">
    <source>
        <dbReference type="Proteomes" id="UP000543554"/>
    </source>
</evidence>